<organism evidence="3">
    <name type="scientific">marine sediment metagenome</name>
    <dbReference type="NCBI Taxonomy" id="412755"/>
    <lineage>
        <taxon>unclassified sequences</taxon>
        <taxon>metagenomes</taxon>
        <taxon>ecological metagenomes</taxon>
    </lineage>
</organism>
<evidence type="ECO:0000313" key="3">
    <source>
        <dbReference type="EMBL" id="KKK92864.1"/>
    </source>
</evidence>
<protein>
    <recommendedName>
        <fullName evidence="2">Hydrazine synthase alpha subunit middle domain-containing protein</fullName>
    </recommendedName>
</protein>
<evidence type="ECO:0000256" key="1">
    <source>
        <dbReference type="SAM" id="MobiDB-lite"/>
    </source>
</evidence>
<proteinExistence type="predicted"/>
<sequence>YLLDRFGNREVIYDPGPGAYRVRDPFPLRPRRMPPVLPEKTWQGKRADLADHRRAVISVANVYDTDAPGKLPEGVKVKWMRIVQVIPQTLDNWFSLESVSQISFATDSIGRIPLGVVPVEEDGSVYCEAPVGKAIYFQLLDERGMAVHSMRSATFVHPGEHLSCQGCHEDKWTGSPQPQSRPMALRRPPSKIVPEVASGAIPFNYIQLVKAPVFDKKCVPCHQEHPKAPDMSYASLARNDLAFSYPGEHRSLEMLGIGGSRTAPGRFGARASGIMKSLTTKDYHQDLAMSDDDWRRLTLWLDLNSNEIGWIGNDRSQIAAQKAGQALWPPVDVDRSNPTGVENDYPIGPIRGR</sequence>
<reference evidence="3" key="1">
    <citation type="journal article" date="2015" name="Nature">
        <title>Complex archaea that bridge the gap between prokaryotes and eukaryotes.</title>
        <authorList>
            <person name="Spang A."/>
            <person name="Saw J.H."/>
            <person name="Jorgensen S.L."/>
            <person name="Zaremba-Niedzwiedzka K."/>
            <person name="Martijn J."/>
            <person name="Lind A.E."/>
            <person name="van Eijk R."/>
            <person name="Schleper C."/>
            <person name="Guy L."/>
            <person name="Ettema T.J."/>
        </authorList>
    </citation>
    <scope>NUCLEOTIDE SEQUENCE</scope>
</reference>
<accession>A0A0F9BQS1</accession>
<gene>
    <name evidence="3" type="ORF">LCGC14_2698650</name>
</gene>
<dbReference type="AlphaFoldDB" id="A0A0F9BQS1"/>
<comment type="caution">
    <text evidence="3">The sequence shown here is derived from an EMBL/GenBank/DDBJ whole genome shotgun (WGS) entry which is preliminary data.</text>
</comment>
<feature type="domain" description="Hydrazine synthase alpha subunit middle" evidence="2">
    <location>
        <begin position="77"/>
        <end position="169"/>
    </location>
</feature>
<dbReference type="EMBL" id="LAZR01048024">
    <property type="protein sequence ID" value="KKK92864.1"/>
    <property type="molecule type" value="Genomic_DNA"/>
</dbReference>
<dbReference type="Pfam" id="PF18582">
    <property type="entry name" value="HZS_alpha"/>
    <property type="match status" value="1"/>
</dbReference>
<feature type="non-terminal residue" evidence="3">
    <location>
        <position position="1"/>
    </location>
</feature>
<name>A0A0F9BQS1_9ZZZZ</name>
<dbReference type="InterPro" id="IPR040698">
    <property type="entry name" value="HZS_alpha_mid"/>
</dbReference>
<evidence type="ECO:0000259" key="2">
    <source>
        <dbReference type="Pfam" id="PF18582"/>
    </source>
</evidence>
<feature type="region of interest" description="Disordered" evidence="1">
    <location>
        <begin position="329"/>
        <end position="353"/>
    </location>
</feature>